<organism evidence="2 3">
    <name type="scientific">Aspergillus novoparasiticus</name>
    <dbReference type="NCBI Taxonomy" id="986946"/>
    <lineage>
        <taxon>Eukaryota</taxon>
        <taxon>Fungi</taxon>
        <taxon>Dikarya</taxon>
        <taxon>Ascomycota</taxon>
        <taxon>Pezizomycotina</taxon>
        <taxon>Eurotiomycetes</taxon>
        <taxon>Eurotiomycetidae</taxon>
        <taxon>Eurotiales</taxon>
        <taxon>Aspergillaceae</taxon>
        <taxon>Aspergillus</taxon>
        <taxon>Aspergillus subgen. Circumdati</taxon>
    </lineage>
</organism>
<protein>
    <submittedName>
        <fullName evidence="2">Uncharacterized protein</fullName>
    </submittedName>
</protein>
<name>A0A5N6E5Z8_9EURO</name>
<feature type="compositionally biased region" description="Low complexity" evidence="1">
    <location>
        <begin position="226"/>
        <end position="235"/>
    </location>
</feature>
<feature type="region of interest" description="Disordered" evidence="1">
    <location>
        <begin position="272"/>
        <end position="308"/>
    </location>
</feature>
<feature type="compositionally biased region" description="Pro residues" evidence="1">
    <location>
        <begin position="236"/>
        <end position="247"/>
    </location>
</feature>
<dbReference type="EMBL" id="ML733748">
    <property type="protein sequence ID" value="KAB8212996.1"/>
    <property type="molecule type" value="Genomic_DNA"/>
</dbReference>
<reference evidence="2 3" key="1">
    <citation type="submission" date="2019-04" db="EMBL/GenBank/DDBJ databases">
        <title>Fungal friends and foes A comparative genomics study of 23 Aspergillus species from section Flavi.</title>
        <authorList>
            <consortium name="DOE Joint Genome Institute"/>
            <person name="Kjaerbolling I."/>
            <person name="Vesth T.C."/>
            <person name="Frisvad J.C."/>
            <person name="Nybo J.L."/>
            <person name="Theobald S."/>
            <person name="Kildgaard S."/>
            <person name="Petersen T.I."/>
            <person name="Kuo A."/>
            <person name="Sato A."/>
            <person name="Lyhne E.K."/>
            <person name="Kogle M.E."/>
            <person name="Wiebenga A."/>
            <person name="Kun R.S."/>
            <person name="Lubbers R.J."/>
            <person name="Makela M.R."/>
            <person name="Barry K."/>
            <person name="Chovatia M."/>
            <person name="Clum A."/>
            <person name="Daum C."/>
            <person name="Haridas S."/>
            <person name="He G."/>
            <person name="LaButti K."/>
            <person name="Lipzen A."/>
            <person name="Mondo S."/>
            <person name="Pangilinan J."/>
            <person name="Riley R."/>
            <person name="Salamov A."/>
            <person name="Simmons B.A."/>
            <person name="Magnuson J.K."/>
            <person name="Henrissat B."/>
            <person name="Mortensen U.H."/>
            <person name="Larsen T.O."/>
            <person name="De vries R.P."/>
            <person name="Grigoriev I.V."/>
            <person name="Machida M."/>
            <person name="Baker S.E."/>
            <person name="Andersen M.R."/>
        </authorList>
    </citation>
    <scope>NUCLEOTIDE SEQUENCE [LARGE SCALE GENOMIC DNA]</scope>
    <source>
        <strain evidence="2 3">CBS 126849</strain>
    </source>
</reference>
<dbReference type="Proteomes" id="UP000326799">
    <property type="component" value="Unassembled WGS sequence"/>
</dbReference>
<evidence type="ECO:0000256" key="1">
    <source>
        <dbReference type="SAM" id="MobiDB-lite"/>
    </source>
</evidence>
<gene>
    <name evidence="2" type="ORF">BDV33DRAFT_185686</name>
</gene>
<keyword evidence="3" id="KW-1185">Reference proteome</keyword>
<accession>A0A5N6E5Z8</accession>
<sequence>MGTQFTPVLQRLRLAYEELQSYEAFLQGEESIARRLDIPLAGDTKPENINSIFRDDYREVDCGVRRLDAVLQPNIPCPFGSFTYPSDVQAEGKTIRVVESLATLKDVSQIACQIIQTTHKCQARLNERFATELGKVGLKGERGITETSCVTIQTKTEKCRRRPWKQADLDRLPQWFQQYEYLRSDKVRFEAQFKKDFGEARTAAAIKSAYYRAKRRTQRRPEDSSRSSSTISPSLQLPPPVLEPPVSFPKTHGAFSMVDNLSGGATRMLVRGSPHAPHTREHSYTKGKCNRRHRTLDWQSSQTPETSSAWNYHQGTTFRYAIQNDPPTGSVEQRTAINQFGCFGKQLNGNLPSPPSSLSPPNRSWFNAPVVLGQHKLDDEKILTTNKLPPLVNTSTNYQVVPSISFIS</sequence>
<evidence type="ECO:0000313" key="2">
    <source>
        <dbReference type="EMBL" id="KAB8212996.1"/>
    </source>
</evidence>
<feature type="compositionally biased region" description="Polar residues" evidence="1">
    <location>
        <begin position="297"/>
        <end position="308"/>
    </location>
</feature>
<dbReference type="AlphaFoldDB" id="A0A5N6E5Z8"/>
<proteinExistence type="predicted"/>
<feature type="region of interest" description="Disordered" evidence="1">
    <location>
        <begin position="212"/>
        <end position="248"/>
    </location>
</feature>
<evidence type="ECO:0000313" key="3">
    <source>
        <dbReference type="Proteomes" id="UP000326799"/>
    </source>
</evidence>